<protein>
    <submittedName>
        <fullName evidence="7">Translocation/assembly module TamB domain-containing protein</fullName>
    </submittedName>
</protein>
<evidence type="ECO:0000256" key="3">
    <source>
        <dbReference type="ARBA" id="ARBA00022989"/>
    </source>
</evidence>
<dbReference type="Proteomes" id="UP000636891">
    <property type="component" value="Unassembled WGS sequence"/>
</dbReference>
<proteinExistence type="predicted"/>
<dbReference type="RefSeq" id="WP_118656894.1">
    <property type="nucleotide sequence ID" value="NZ_JACOOK010000005.1"/>
</dbReference>
<keyword evidence="3 5" id="KW-1133">Transmembrane helix</keyword>
<evidence type="ECO:0000256" key="4">
    <source>
        <dbReference type="ARBA" id="ARBA00023136"/>
    </source>
</evidence>
<dbReference type="PANTHER" id="PTHR36985">
    <property type="entry name" value="TRANSLOCATION AND ASSEMBLY MODULE SUBUNIT TAMB"/>
    <property type="match status" value="1"/>
</dbReference>
<dbReference type="PANTHER" id="PTHR36985:SF1">
    <property type="entry name" value="TRANSLOCATION AND ASSEMBLY MODULE SUBUNIT TAMB"/>
    <property type="match status" value="1"/>
</dbReference>
<evidence type="ECO:0000256" key="2">
    <source>
        <dbReference type="ARBA" id="ARBA00022692"/>
    </source>
</evidence>
<keyword evidence="8" id="KW-1185">Reference proteome</keyword>
<feature type="domain" description="Translocation and assembly module TamB C-terminal" evidence="6">
    <location>
        <begin position="1130"/>
        <end position="1531"/>
    </location>
</feature>
<name>A0ABR7CNQ9_9BACT</name>
<comment type="caution">
    <text evidence="7">The sequence shown here is derived from an EMBL/GenBank/DDBJ whole genome shotgun (WGS) entry which is preliminary data.</text>
</comment>
<gene>
    <name evidence="7" type="ORF">H8S08_09720</name>
</gene>
<evidence type="ECO:0000313" key="7">
    <source>
        <dbReference type="EMBL" id="MBC5617287.1"/>
    </source>
</evidence>
<evidence type="ECO:0000259" key="6">
    <source>
        <dbReference type="Pfam" id="PF04357"/>
    </source>
</evidence>
<dbReference type="EMBL" id="JACOOK010000005">
    <property type="protein sequence ID" value="MBC5617287.1"/>
    <property type="molecule type" value="Genomic_DNA"/>
</dbReference>
<evidence type="ECO:0000313" key="8">
    <source>
        <dbReference type="Proteomes" id="UP000636891"/>
    </source>
</evidence>
<comment type="subcellular location">
    <subcellularLocation>
        <location evidence="1">Membrane</location>
        <topology evidence="1">Single-pass membrane protein</topology>
    </subcellularLocation>
</comment>
<accession>A0ABR7CNQ9</accession>
<dbReference type="Pfam" id="PF04357">
    <property type="entry name" value="TamB"/>
    <property type="match status" value="1"/>
</dbReference>
<evidence type="ECO:0000256" key="5">
    <source>
        <dbReference type="SAM" id="Phobius"/>
    </source>
</evidence>
<dbReference type="InterPro" id="IPR007452">
    <property type="entry name" value="TamB_C"/>
</dbReference>
<organism evidence="7 8">
    <name type="scientific">Alistipes hominis</name>
    <dbReference type="NCBI Taxonomy" id="2763015"/>
    <lineage>
        <taxon>Bacteria</taxon>
        <taxon>Pseudomonadati</taxon>
        <taxon>Bacteroidota</taxon>
        <taxon>Bacteroidia</taxon>
        <taxon>Bacteroidales</taxon>
        <taxon>Rikenellaceae</taxon>
        <taxon>Alistipes</taxon>
    </lineage>
</organism>
<keyword evidence="2 5" id="KW-0812">Transmembrane</keyword>
<sequence length="1581" mass="171735">MFKKIIKYTFRVVLCGLVLLIVLPFLLYIPGIQNFIRRQAESYVARNTEMRLSVRQIRLSFPLRLVVDDVMVSTPVLDTMAYCTRLEADVALWPLLRGEVVVHRFGFDGTTVNYADSLAQFGLYARVGHFSLAADRIDLKGSVADISGIELEKGTVRLSIGEGPSDTSATAEGKPVAWKIRVSKLALDDIAFSMETKPRITELDVLLKQGNLADCLVDLSRQQVAVTEIVLDGGSYSFLTDTTKIAAVQDTVRTAATDSVTEPWTIAVNRLRLSDNAVTYGALQGAPKEGLDFDHLVLTQLNLSADSIYNRGAAVRIGIGRFSAVERSGLQVADLSGAFSMDSTQVALSDFSLTTGQSSLHVDLRADASALALAPDARVNLRLEAKVALRELQAVLPVADKNIRQMLSTRSLELSGDFAGTLGRLRADSRIAVPGNVLLTLNADVASATDPSRIEGLCRFKGSFSRLEFLTDLLPDTALRRRLRIPEQMALEGSLRMRQGTFYPVAAFAVGSGTATVKGEFNGKKQLYNAELICDSFPVDRFLPNDSLGVLTMRVAADGSGFDPLHTSTVAEAAVRIDRFIYRSYDYGGIALDASLRDHRLIGRLTGESEALKFGLDIEGLLTQTQQAVTVRGTVDTCNLYRMNLSPEKTAISVALDLAVSSDSARTRRVEATADQIVLWDKWRENRIRKTSVSAEIAAEKVAAAVQSGDFRLDFAAPVPVDSLAEQAGRAVALISEQLRLGSLDMELVARQLPPFRLTGSAGANNVVNGFLKMRGMSFSGMSLNVASGDSTPFTTRLRVDRFASGDLLLDTLTFGVMQRGRQLNYLLRMANNPGRMDDAAMIAVYGNILDNVALVKFLQKNREGKSGFDFGLKASLEDSTIAVRMLENPVLGFNRWQVNPDNYIAYRLNRELFADFSLTRDGQQFAVRSDAGAEPGAVTLHVAGIDIASTLKLFLGAPPFSGTFGADLSLRVGGGAVGANGSVSLAELGYENQRIGNAELAFRYGQGEQRQQQLSAKLSLDGAEALSVDGVYRGGDTENPLGLTVSIPGLPLAPANAFLPPDAVRLSGALQGKLTLAGTSAKPKIDGALHFAGTQVQVPMIGTTFGLGTEKIVIDSSRVRFTGYRIIAPNKKPLTIDGEVDIADFADITTDLRIAATDFQFISVAKNRGSMVYGQGYMDMEATVKGEIDDLMIRGSVDLLRGTEVNYVMQDAPPELKNRAQNMVTFVSFSDTVSQRQDRPVPVLDIAGMDVLMNVNVDNSVRMAVNLSADGENRVDLQGGGNLTYSMNRLGDSRFSGKYVVTGGTVRYNPPVISQKIFKITQGSYVEWIGQIADPTLNITAVETVRTSVTADDGQGSSRPVNFNISINIRNTLENLSVTFDLSAPEDLTIQNQLSSLTAEQRATQAMSLLVYNTYSGPGTTAKVNSANPLNSFIEKELNQWASNSLKGVDLSFGIDTYDDAASGGVNSRTDYSYQLSKSLFNNRVKAVIGGKFSTDADPTENLKENLIDDVALEYQLTKRDNMFLKIFRHTGYESILEGEITETGVGFVIRKKMLKLGDLFRIMRNKVQPQTPPKQSPHE</sequence>
<evidence type="ECO:0000256" key="1">
    <source>
        <dbReference type="ARBA" id="ARBA00004167"/>
    </source>
</evidence>
<keyword evidence="4 5" id="KW-0472">Membrane</keyword>
<feature type="transmembrane region" description="Helical" evidence="5">
    <location>
        <begin position="12"/>
        <end position="29"/>
    </location>
</feature>
<reference evidence="7 8" key="1">
    <citation type="submission" date="2020-08" db="EMBL/GenBank/DDBJ databases">
        <title>Genome public.</title>
        <authorList>
            <person name="Liu C."/>
            <person name="Sun Q."/>
        </authorList>
    </citation>
    <scope>NUCLEOTIDE SEQUENCE [LARGE SCALE GENOMIC DNA]</scope>
    <source>
        <strain evidence="7 8">New-7</strain>
    </source>
</reference>